<sequence length="101" mass="11538">MVNKIQQFMWFIKAHEKLLKNLPSDQDLDDGTHPPDTSDTSEINISKLANHLYSITSICSNTGFFPLIQVEKSGTSFIVRSKVQYNRSSIPHFLPTRRNSD</sequence>
<name>A0A4Y2ETC4_ARAVE</name>
<reference evidence="1 2" key="1">
    <citation type="journal article" date="2019" name="Sci. Rep.">
        <title>Orb-weaving spider Araneus ventricosus genome elucidates the spidroin gene catalogue.</title>
        <authorList>
            <person name="Kono N."/>
            <person name="Nakamura H."/>
            <person name="Ohtoshi R."/>
            <person name="Moran D.A.P."/>
            <person name="Shinohara A."/>
            <person name="Yoshida Y."/>
            <person name="Fujiwara M."/>
            <person name="Mori M."/>
            <person name="Tomita M."/>
            <person name="Arakawa K."/>
        </authorList>
    </citation>
    <scope>NUCLEOTIDE SEQUENCE [LARGE SCALE GENOMIC DNA]</scope>
</reference>
<dbReference type="AlphaFoldDB" id="A0A4Y2ETC4"/>
<keyword evidence="2" id="KW-1185">Reference proteome</keyword>
<dbReference type="EMBL" id="BGPR01000677">
    <property type="protein sequence ID" value="GBM31174.1"/>
    <property type="molecule type" value="Genomic_DNA"/>
</dbReference>
<comment type="caution">
    <text evidence="1">The sequence shown here is derived from an EMBL/GenBank/DDBJ whole genome shotgun (WGS) entry which is preliminary data.</text>
</comment>
<gene>
    <name evidence="1" type="ORF">AVEN_242593_1</name>
</gene>
<evidence type="ECO:0000313" key="1">
    <source>
        <dbReference type="EMBL" id="GBM31174.1"/>
    </source>
</evidence>
<dbReference type="Proteomes" id="UP000499080">
    <property type="component" value="Unassembled WGS sequence"/>
</dbReference>
<proteinExistence type="predicted"/>
<accession>A0A4Y2ETC4</accession>
<organism evidence="1 2">
    <name type="scientific">Araneus ventricosus</name>
    <name type="common">Orbweaver spider</name>
    <name type="synonym">Epeira ventricosa</name>
    <dbReference type="NCBI Taxonomy" id="182803"/>
    <lineage>
        <taxon>Eukaryota</taxon>
        <taxon>Metazoa</taxon>
        <taxon>Ecdysozoa</taxon>
        <taxon>Arthropoda</taxon>
        <taxon>Chelicerata</taxon>
        <taxon>Arachnida</taxon>
        <taxon>Araneae</taxon>
        <taxon>Araneomorphae</taxon>
        <taxon>Entelegynae</taxon>
        <taxon>Araneoidea</taxon>
        <taxon>Araneidae</taxon>
        <taxon>Araneus</taxon>
    </lineage>
</organism>
<evidence type="ECO:0000313" key="2">
    <source>
        <dbReference type="Proteomes" id="UP000499080"/>
    </source>
</evidence>
<protein>
    <submittedName>
        <fullName evidence="1">Uncharacterized protein</fullName>
    </submittedName>
</protein>